<evidence type="ECO:0000256" key="2">
    <source>
        <dbReference type="SAM" id="Phobius"/>
    </source>
</evidence>
<reference evidence="4 5" key="1">
    <citation type="submission" date="2022-12" db="EMBL/GenBank/DDBJ databases">
        <title>Chromosome-level genome of Tegillarca granosa.</title>
        <authorList>
            <person name="Kim J."/>
        </authorList>
    </citation>
    <scope>NUCLEOTIDE SEQUENCE [LARGE SCALE GENOMIC DNA]</scope>
    <source>
        <strain evidence="4">Teg-2019</strain>
        <tissue evidence="4">Adductor muscle</tissue>
    </source>
</reference>
<gene>
    <name evidence="4" type="ORF">KUTeg_003679</name>
</gene>
<dbReference type="Proteomes" id="UP001217089">
    <property type="component" value="Unassembled WGS sequence"/>
</dbReference>
<evidence type="ECO:0000313" key="5">
    <source>
        <dbReference type="Proteomes" id="UP001217089"/>
    </source>
</evidence>
<keyword evidence="3" id="KW-0732">Signal</keyword>
<feature type="transmembrane region" description="Helical" evidence="2">
    <location>
        <begin position="218"/>
        <end position="237"/>
    </location>
</feature>
<dbReference type="EMBL" id="JARBDR010000214">
    <property type="protein sequence ID" value="KAJ8318588.1"/>
    <property type="molecule type" value="Genomic_DNA"/>
</dbReference>
<evidence type="ECO:0000256" key="3">
    <source>
        <dbReference type="SAM" id="SignalP"/>
    </source>
</evidence>
<comment type="caution">
    <text evidence="4">The sequence shown here is derived from an EMBL/GenBank/DDBJ whole genome shotgun (WGS) entry which is preliminary data.</text>
</comment>
<keyword evidence="2" id="KW-1133">Transmembrane helix</keyword>
<protein>
    <submittedName>
        <fullName evidence="4">Uncharacterized protein</fullName>
    </submittedName>
</protein>
<feature type="chain" id="PRO_5046615604" evidence="3">
    <location>
        <begin position="20"/>
        <end position="382"/>
    </location>
</feature>
<keyword evidence="2" id="KW-0812">Transmembrane</keyword>
<sequence length="382" mass="44218">MLYFTSVMKILPIFLWVSAISTNTVEVFPLDHDCYCLDTKPNNQIKRCLPKNPIENDLTLLADEDAVIYAQEKGNNDNESWQVKTRRDEVNNNSLEYIINTINTAKLPYLCRVEWGYGLSQYRFFNESLTFMQTKGRCTEPNISKYNGQDFPLTSAWIASDWNRINLKWGVDNNNKLKPLLLNCDRKLKFLCEPDTFMVQVTEEQEEPGSRSEEVSNLWSIVIGGLGAAIIIVIVVVRKKKKKQGKLQSKLSANERLLTESTTRADQPDTDYSEVDDGNNKNKPEQKRQIQQREEESFYNEVDTNKDYSQLNKKTKQSNNLDDDEYNVLTFKTKRTTEKVDVDDTYDHMPQTIEEGTYDDCGQIKTEKFAEDYYDSVKKADG</sequence>
<feature type="signal peptide" evidence="3">
    <location>
        <begin position="1"/>
        <end position="19"/>
    </location>
</feature>
<feature type="compositionally biased region" description="Basic and acidic residues" evidence="1">
    <location>
        <begin position="278"/>
        <end position="296"/>
    </location>
</feature>
<evidence type="ECO:0000256" key="1">
    <source>
        <dbReference type="SAM" id="MobiDB-lite"/>
    </source>
</evidence>
<feature type="compositionally biased region" description="Polar residues" evidence="1">
    <location>
        <begin position="307"/>
        <end position="320"/>
    </location>
</feature>
<accession>A0ABQ9FMT6</accession>
<proteinExistence type="predicted"/>
<feature type="region of interest" description="Disordered" evidence="1">
    <location>
        <begin position="258"/>
        <end position="320"/>
    </location>
</feature>
<evidence type="ECO:0000313" key="4">
    <source>
        <dbReference type="EMBL" id="KAJ8318588.1"/>
    </source>
</evidence>
<keyword evidence="5" id="KW-1185">Reference proteome</keyword>
<name>A0ABQ9FMT6_TEGGR</name>
<organism evidence="4 5">
    <name type="scientific">Tegillarca granosa</name>
    <name type="common">Malaysian cockle</name>
    <name type="synonym">Anadara granosa</name>
    <dbReference type="NCBI Taxonomy" id="220873"/>
    <lineage>
        <taxon>Eukaryota</taxon>
        <taxon>Metazoa</taxon>
        <taxon>Spiralia</taxon>
        <taxon>Lophotrochozoa</taxon>
        <taxon>Mollusca</taxon>
        <taxon>Bivalvia</taxon>
        <taxon>Autobranchia</taxon>
        <taxon>Pteriomorphia</taxon>
        <taxon>Arcoida</taxon>
        <taxon>Arcoidea</taxon>
        <taxon>Arcidae</taxon>
        <taxon>Tegillarca</taxon>
    </lineage>
</organism>
<feature type="compositionally biased region" description="Acidic residues" evidence="1">
    <location>
        <begin position="268"/>
        <end position="277"/>
    </location>
</feature>
<keyword evidence="2" id="KW-0472">Membrane</keyword>